<feature type="region of interest" description="Disordered" evidence="1">
    <location>
        <begin position="273"/>
        <end position="298"/>
    </location>
</feature>
<gene>
    <name evidence="2" type="ORF">PECAL_5P19530</name>
</gene>
<dbReference type="Proteomes" id="UP000789595">
    <property type="component" value="Unassembled WGS sequence"/>
</dbReference>
<proteinExistence type="predicted"/>
<sequence>MQHIRPTTGLLDDRDEDWRDTLFYWHGRVTWVGGERNVVSWRGSWLSTVASHAPPAADFSSSFNFFELNFDVDPMRARQFATGDMDLRALLQLSGEFRGHYLMEPPDGAGYRRAYRDDAHEFEFDDRIEDPPPEIGASDPLPPRAPQQIPGAPLLNVFVVPPPPRTPRQPGPYVLCAARGRNEFGTFVALGHARRFRSGAEDAVELTLARRYVRDDDSRLRWPLRDILRGVQAPIRVSPWEHSLPCRLQGDVIAEQQRIEAERQRERANHIPQPFAAQPLAHHTDEYRRMMDRKRTRD</sequence>
<evidence type="ECO:0000313" key="3">
    <source>
        <dbReference type="Proteomes" id="UP000789595"/>
    </source>
</evidence>
<protein>
    <submittedName>
        <fullName evidence="2">Uncharacterized protein</fullName>
    </submittedName>
</protein>
<dbReference type="EMBL" id="CAKKNE010000005">
    <property type="protein sequence ID" value="CAH0377402.1"/>
    <property type="molecule type" value="Genomic_DNA"/>
</dbReference>
<dbReference type="OrthoDB" id="10439042at2759"/>
<keyword evidence="3" id="KW-1185">Reference proteome</keyword>
<feature type="compositionally biased region" description="Basic and acidic residues" evidence="1">
    <location>
        <begin position="282"/>
        <end position="298"/>
    </location>
</feature>
<name>A0A8J2SVJ4_9STRA</name>
<accession>A0A8J2SVJ4</accession>
<reference evidence="2" key="1">
    <citation type="submission" date="2021-11" db="EMBL/GenBank/DDBJ databases">
        <authorList>
            <consortium name="Genoscope - CEA"/>
            <person name="William W."/>
        </authorList>
    </citation>
    <scope>NUCLEOTIDE SEQUENCE</scope>
</reference>
<dbReference type="AlphaFoldDB" id="A0A8J2SVJ4"/>
<comment type="caution">
    <text evidence="2">The sequence shown here is derived from an EMBL/GenBank/DDBJ whole genome shotgun (WGS) entry which is preliminary data.</text>
</comment>
<organism evidence="2 3">
    <name type="scientific">Pelagomonas calceolata</name>
    <dbReference type="NCBI Taxonomy" id="35677"/>
    <lineage>
        <taxon>Eukaryota</taxon>
        <taxon>Sar</taxon>
        <taxon>Stramenopiles</taxon>
        <taxon>Ochrophyta</taxon>
        <taxon>Pelagophyceae</taxon>
        <taxon>Pelagomonadales</taxon>
        <taxon>Pelagomonadaceae</taxon>
        <taxon>Pelagomonas</taxon>
    </lineage>
</organism>
<evidence type="ECO:0000256" key="1">
    <source>
        <dbReference type="SAM" id="MobiDB-lite"/>
    </source>
</evidence>
<evidence type="ECO:0000313" key="2">
    <source>
        <dbReference type="EMBL" id="CAH0377402.1"/>
    </source>
</evidence>